<sequence length="740" mass="83558">MEQMEQMFQKLNKNPTNTETGTSQTVRVAEKLNFTNYTKWCKLMQIAIGGRGRLNHIIANPVSLDDPEYQQWAQRDSMVLSWIIENIDGDLVNQFLDYKTARDLWKGIETLLSSGRDELQIYDLNSKDASMKQETNTIEVYFSKLNTLWKEIDRRMPNPMKCAEDITLFNSFIQRQRLYQFLAGVNDSLDKEKRDILYLDPLPTIDAAYASIRREIARCGIMTGDSSLGRGPSEVGSGLVAQRRSDSSSRREDKNHLKCSHCGGTKHTKEGCFKLIGYPEWWEDLRQRKAATKATKTGGKANAAIGEGELTNTSGDPPTTVTDRRTGTSSEDGFTGFSGEPWLKTEELTEKGHGRFLEEASSKTFCEATNETHNIKTGNPQTPCTPHFFPFKSEAQPTKAQYTPSLHTTYGLGLMCNKSTWIFDCGATYTMSYDPSDFHSSKSTTRTKIQTANGEFIPITQAGDDAQTGRIIGRGIERGGLYYVDEETQQGNALLAHGSPEYQIWMWHRRLGHPSFGYLKRLFPSFKDIDFVLDCEACVLAKIHKHSYFPSLTHAARPFTLIHSDLGPQGETTSDDLSWLIYPEMMDHDPPTQVGNTTDVATETSVSAPSLQSTPMATTEHPESISVEVNSENHESCIVPTDFVSVPSENCLNRYELPPRSMRGVPPKRYDPEYEDQRSKYPIEKINNENLFNTAVAFTASLYSTTIPKTVEEALEDEKWRQAMEDEYVALKKNQTWEKS</sequence>
<accession>A0A803L9R4</accession>
<dbReference type="Gramene" id="AUR62008603-RA">
    <property type="protein sequence ID" value="AUR62008603-RA:cds"/>
    <property type="gene ID" value="AUR62008603"/>
</dbReference>
<evidence type="ECO:0000313" key="4">
    <source>
        <dbReference type="Proteomes" id="UP000596660"/>
    </source>
</evidence>
<dbReference type="EnsemblPlants" id="AUR62008603-RA">
    <property type="protein sequence ID" value="AUR62008603-RA:cds"/>
    <property type="gene ID" value="AUR62008603"/>
</dbReference>
<feature type="region of interest" description="Disordered" evidence="1">
    <location>
        <begin position="1"/>
        <end position="24"/>
    </location>
</feature>
<evidence type="ECO:0000256" key="1">
    <source>
        <dbReference type="SAM" id="MobiDB-lite"/>
    </source>
</evidence>
<keyword evidence="4" id="KW-1185">Reference proteome</keyword>
<name>A0A803L9R4_CHEQI</name>
<dbReference type="InterPro" id="IPR025724">
    <property type="entry name" value="GAG-pre-integrase_dom"/>
</dbReference>
<reference evidence="3" key="1">
    <citation type="journal article" date="2017" name="Nature">
        <title>The genome of Chenopodium quinoa.</title>
        <authorList>
            <person name="Jarvis D.E."/>
            <person name="Ho Y.S."/>
            <person name="Lightfoot D.J."/>
            <person name="Schmoeckel S.M."/>
            <person name="Li B."/>
            <person name="Borm T.J.A."/>
            <person name="Ohyanagi H."/>
            <person name="Mineta K."/>
            <person name="Michell C.T."/>
            <person name="Saber N."/>
            <person name="Kharbatia N.M."/>
            <person name="Rupper R.R."/>
            <person name="Sharp A.R."/>
            <person name="Dally N."/>
            <person name="Boughton B.A."/>
            <person name="Woo Y.H."/>
            <person name="Gao G."/>
            <person name="Schijlen E.G.W.M."/>
            <person name="Guo X."/>
            <person name="Momin A.A."/>
            <person name="Negrao S."/>
            <person name="Al-Babili S."/>
            <person name="Gehring C."/>
            <person name="Roessner U."/>
            <person name="Jung C."/>
            <person name="Murphy K."/>
            <person name="Arold S.T."/>
            <person name="Gojobori T."/>
            <person name="van der Linden C.G."/>
            <person name="van Loo E.N."/>
            <person name="Jellen E.N."/>
            <person name="Maughan P.J."/>
            <person name="Tester M."/>
        </authorList>
    </citation>
    <scope>NUCLEOTIDE SEQUENCE [LARGE SCALE GENOMIC DNA]</scope>
    <source>
        <strain evidence="3">cv. PI 614886</strain>
    </source>
</reference>
<dbReference type="PANTHER" id="PTHR34222">
    <property type="entry name" value="GAG_PRE-INTEGRS DOMAIN-CONTAINING PROTEIN"/>
    <property type="match status" value="1"/>
</dbReference>
<dbReference type="Pfam" id="PF13976">
    <property type="entry name" value="gag_pre-integrs"/>
    <property type="match status" value="1"/>
</dbReference>
<organism evidence="3 4">
    <name type="scientific">Chenopodium quinoa</name>
    <name type="common">Quinoa</name>
    <dbReference type="NCBI Taxonomy" id="63459"/>
    <lineage>
        <taxon>Eukaryota</taxon>
        <taxon>Viridiplantae</taxon>
        <taxon>Streptophyta</taxon>
        <taxon>Embryophyta</taxon>
        <taxon>Tracheophyta</taxon>
        <taxon>Spermatophyta</taxon>
        <taxon>Magnoliopsida</taxon>
        <taxon>eudicotyledons</taxon>
        <taxon>Gunneridae</taxon>
        <taxon>Pentapetalae</taxon>
        <taxon>Caryophyllales</taxon>
        <taxon>Chenopodiaceae</taxon>
        <taxon>Chenopodioideae</taxon>
        <taxon>Atripliceae</taxon>
        <taxon>Chenopodium</taxon>
    </lineage>
</organism>
<evidence type="ECO:0000313" key="3">
    <source>
        <dbReference type="EnsemblPlants" id="AUR62008603-RA:cds"/>
    </source>
</evidence>
<feature type="region of interest" description="Disordered" evidence="1">
    <location>
        <begin position="227"/>
        <end position="257"/>
    </location>
</feature>
<evidence type="ECO:0000259" key="2">
    <source>
        <dbReference type="Pfam" id="PF13976"/>
    </source>
</evidence>
<reference evidence="3" key="2">
    <citation type="submission" date="2021-03" db="UniProtKB">
        <authorList>
            <consortium name="EnsemblPlants"/>
        </authorList>
    </citation>
    <scope>IDENTIFICATION</scope>
</reference>
<dbReference type="PANTHER" id="PTHR34222:SF43">
    <property type="entry name" value="RETROTRANSPOSON GAG DOMAIN-CONTAINING PROTEIN"/>
    <property type="match status" value="1"/>
</dbReference>
<feature type="compositionally biased region" description="Basic and acidic residues" evidence="1">
    <location>
        <begin position="243"/>
        <end position="256"/>
    </location>
</feature>
<dbReference type="OMA" id="PWMETEE"/>
<proteinExistence type="predicted"/>
<dbReference type="Proteomes" id="UP000596660">
    <property type="component" value="Unplaced"/>
</dbReference>
<feature type="region of interest" description="Disordered" evidence="1">
    <location>
        <begin position="306"/>
        <end position="340"/>
    </location>
</feature>
<dbReference type="AlphaFoldDB" id="A0A803L9R4"/>
<feature type="compositionally biased region" description="Polar residues" evidence="1">
    <location>
        <begin position="9"/>
        <end position="24"/>
    </location>
</feature>
<feature type="domain" description="GAG-pre-integrase" evidence="2">
    <location>
        <begin position="480"/>
        <end position="542"/>
    </location>
</feature>
<feature type="compositionally biased region" description="Polar residues" evidence="1">
    <location>
        <begin position="310"/>
        <end position="332"/>
    </location>
</feature>
<protein>
    <recommendedName>
        <fullName evidence="2">GAG-pre-integrase domain-containing protein</fullName>
    </recommendedName>
</protein>